<organism evidence="7 8">
    <name type="scientific">Actinomortierella ambigua</name>
    <dbReference type="NCBI Taxonomy" id="1343610"/>
    <lineage>
        <taxon>Eukaryota</taxon>
        <taxon>Fungi</taxon>
        <taxon>Fungi incertae sedis</taxon>
        <taxon>Mucoromycota</taxon>
        <taxon>Mortierellomycotina</taxon>
        <taxon>Mortierellomycetes</taxon>
        <taxon>Mortierellales</taxon>
        <taxon>Mortierellaceae</taxon>
        <taxon>Actinomortierella</taxon>
    </lineage>
</organism>
<dbReference type="OrthoDB" id="532420at2759"/>
<dbReference type="InterPro" id="IPR039741">
    <property type="entry name" value="UDP-sugar_pyrophosphorylase"/>
</dbReference>
<dbReference type="CDD" id="cd04193">
    <property type="entry name" value="UDPGlcNAc_PPase"/>
    <property type="match status" value="1"/>
</dbReference>
<evidence type="ECO:0000313" key="8">
    <source>
        <dbReference type="Proteomes" id="UP000807716"/>
    </source>
</evidence>
<evidence type="ECO:0000256" key="1">
    <source>
        <dbReference type="ARBA" id="ARBA00005208"/>
    </source>
</evidence>
<dbReference type="Pfam" id="PF01704">
    <property type="entry name" value="UDPGP"/>
    <property type="match status" value="1"/>
</dbReference>
<dbReference type="InterPro" id="IPR029044">
    <property type="entry name" value="Nucleotide-diphossugar_trans"/>
</dbReference>
<accession>A0A9P6QGJ9</accession>
<dbReference type="GO" id="GO:0003977">
    <property type="term" value="F:UDP-N-acetylglucosamine diphosphorylase activity"/>
    <property type="evidence" value="ECO:0007669"/>
    <property type="project" value="UniProtKB-EC"/>
</dbReference>
<evidence type="ECO:0000256" key="4">
    <source>
        <dbReference type="ARBA" id="ARBA00022679"/>
    </source>
</evidence>
<dbReference type="SUPFAM" id="SSF53448">
    <property type="entry name" value="Nucleotide-diphospho-sugar transferases"/>
    <property type="match status" value="1"/>
</dbReference>
<protein>
    <recommendedName>
        <fullName evidence="3">UDP-N-acetylglucosamine diphosphorylase</fullName>
        <ecNumber evidence="3">2.7.7.23</ecNumber>
    </recommendedName>
</protein>
<dbReference type="EC" id="2.7.7.23" evidence="3"/>
<comment type="caution">
    <text evidence="7">The sequence shown here is derived from an EMBL/GenBank/DDBJ whole genome shotgun (WGS) entry which is preliminary data.</text>
</comment>
<evidence type="ECO:0000256" key="2">
    <source>
        <dbReference type="ARBA" id="ARBA00010401"/>
    </source>
</evidence>
<comment type="catalytic activity">
    <reaction evidence="6">
        <text>N-acetyl-alpha-D-glucosamine 1-phosphate + UTP + H(+) = UDP-N-acetyl-alpha-D-glucosamine + diphosphate</text>
        <dbReference type="Rhea" id="RHEA:13509"/>
        <dbReference type="ChEBI" id="CHEBI:15378"/>
        <dbReference type="ChEBI" id="CHEBI:33019"/>
        <dbReference type="ChEBI" id="CHEBI:46398"/>
        <dbReference type="ChEBI" id="CHEBI:57705"/>
        <dbReference type="ChEBI" id="CHEBI:57776"/>
        <dbReference type="EC" id="2.7.7.23"/>
    </reaction>
</comment>
<dbReference type="InterPro" id="IPR002618">
    <property type="entry name" value="UDPGP_fam"/>
</dbReference>
<reference evidence="7" key="1">
    <citation type="journal article" date="2020" name="Fungal Divers.">
        <title>Resolving the Mortierellaceae phylogeny through synthesis of multi-gene phylogenetics and phylogenomics.</title>
        <authorList>
            <person name="Vandepol N."/>
            <person name="Liber J."/>
            <person name="Desiro A."/>
            <person name="Na H."/>
            <person name="Kennedy M."/>
            <person name="Barry K."/>
            <person name="Grigoriev I.V."/>
            <person name="Miller A.N."/>
            <person name="O'Donnell K."/>
            <person name="Stajich J.E."/>
            <person name="Bonito G."/>
        </authorList>
    </citation>
    <scope>NUCLEOTIDE SEQUENCE</scope>
    <source>
        <strain evidence="7">BC1065</strain>
    </source>
</reference>
<sequence>MLDKARVDRVHRQFEEAGQGHILYFWDSLSLAEQESFLEQLESIDPNVLNSILDHAMAASRNKSYFNNLTPLESESVRSVSKATREELQTWERLGLEAIEHQHVAVLLMAGGQGTRLGSKLPKGCFQGLGLPSRKTLFQIQAERILKLQQLATELLAKDTGRPQPKTIVVPWIIMTSQATRRVTESFLKDNAYFGLDPQHVIFFDQGVIPCFDSHGKLLLHSKHMLATAPNGNGGLYWALHKEGILDELERRGVQYVHSFSVDNILTKIADPVGIGYAIQTQADVMAKVVPKRMPEEPLGVICRLAGKIKVVEYSELDPSLAALQDPQTGELVYNAGYICNQVCSLKFLRRLPKILEDREQNILTHHVAWKKIPFVDTNNHHPQGAPEHLTVPDRPNGVKLEMFVFDVFPLAERFSCLQVPRSEEFSPVKNARGLDSPETARRDLEKLHVRWIEQAGGRVVRGNVVQSEERMNRTEDNLEEEPLGFELSPAISLAGEGLEWARDKKIPATSIETLDDVVL</sequence>
<dbReference type="PANTHER" id="PTHR11952">
    <property type="entry name" value="UDP- GLUCOSE PYROPHOSPHORYLASE"/>
    <property type="match status" value="1"/>
</dbReference>
<evidence type="ECO:0000313" key="7">
    <source>
        <dbReference type="EMBL" id="KAG0266697.1"/>
    </source>
</evidence>
<proteinExistence type="inferred from homology"/>
<comment type="pathway">
    <text evidence="1">Nucleotide-sugar biosynthesis; UDP-N-acetyl-alpha-D-glucosamine biosynthesis; UDP-N-acetyl-alpha-D-glucosamine from N-acetyl-alpha-D-glucosamine 1-phosphate: step 1/1.</text>
</comment>
<dbReference type="EMBL" id="JAAAJB010000089">
    <property type="protein sequence ID" value="KAG0266697.1"/>
    <property type="molecule type" value="Genomic_DNA"/>
</dbReference>
<evidence type="ECO:0000256" key="3">
    <source>
        <dbReference type="ARBA" id="ARBA00012457"/>
    </source>
</evidence>
<evidence type="ECO:0000256" key="5">
    <source>
        <dbReference type="ARBA" id="ARBA00022695"/>
    </source>
</evidence>
<name>A0A9P6QGJ9_9FUNG</name>
<dbReference type="PANTHER" id="PTHR11952:SF2">
    <property type="entry name" value="LD24639P"/>
    <property type="match status" value="1"/>
</dbReference>
<dbReference type="Gene3D" id="3.90.550.10">
    <property type="entry name" value="Spore Coat Polysaccharide Biosynthesis Protein SpsA, Chain A"/>
    <property type="match status" value="1"/>
</dbReference>
<evidence type="ECO:0000256" key="6">
    <source>
        <dbReference type="ARBA" id="ARBA00048493"/>
    </source>
</evidence>
<keyword evidence="5" id="KW-0548">Nucleotidyltransferase</keyword>
<keyword evidence="4" id="KW-0808">Transferase</keyword>
<dbReference type="GO" id="GO:0006048">
    <property type="term" value="P:UDP-N-acetylglucosamine biosynthetic process"/>
    <property type="evidence" value="ECO:0007669"/>
    <property type="project" value="TreeGrafter"/>
</dbReference>
<comment type="similarity">
    <text evidence="2">Belongs to the UDPGP type 1 family.</text>
</comment>
<gene>
    <name evidence="7" type="primary">UAP1_2</name>
    <name evidence="7" type="ORF">DFQ27_009552</name>
</gene>
<dbReference type="Proteomes" id="UP000807716">
    <property type="component" value="Unassembled WGS sequence"/>
</dbReference>
<dbReference type="AlphaFoldDB" id="A0A9P6QGJ9"/>
<keyword evidence="8" id="KW-1185">Reference proteome</keyword>